<protein>
    <submittedName>
        <fullName evidence="1">Uncharacterized protein</fullName>
    </submittedName>
</protein>
<sequence length="77" mass="8151">MASSNQVTQNGNTTLNWVLSGGISNHEVVVVELDNTTPNTGVQISNVRGFISPNRYSFDITVAGPDAVAFRINSTGV</sequence>
<name>A0ABP3TJ98_9GAMM</name>
<gene>
    <name evidence="1" type="ORF">GCM10009105_08000</name>
</gene>
<organism evidence="1 2">
    <name type="scientific">Dokdonella soli</name>
    <dbReference type="NCBI Taxonomy" id="529810"/>
    <lineage>
        <taxon>Bacteria</taxon>
        <taxon>Pseudomonadati</taxon>
        <taxon>Pseudomonadota</taxon>
        <taxon>Gammaproteobacteria</taxon>
        <taxon>Lysobacterales</taxon>
        <taxon>Rhodanobacteraceae</taxon>
        <taxon>Dokdonella</taxon>
    </lineage>
</organism>
<dbReference type="EMBL" id="BAAAEU010000004">
    <property type="protein sequence ID" value="GAA0708424.1"/>
    <property type="molecule type" value="Genomic_DNA"/>
</dbReference>
<comment type="caution">
    <text evidence="1">The sequence shown here is derived from an EMBL/GenBank/DDBJ whole genome shotgun (WGS) entry which is preliminary data.</text>
</comment>
<proteinExistence type="predicted"/>
<reference evidence="2" key="1">
    <citation type="journal article" date="2019" name="Int. J. Syst. Evol. Microbiol.">
        <title>The Global Catalogue of Microorganisms (GCM) 10K type strain sequencing project: providing services to taxonomists for standard genome sequencing and annotation.</title>
        <authorList>
            <consortium name="The Broad Institute Genomics Platform"/>
            <consortium name="The Broad Institute Genome Sequencing Center for Infectious Disease"/>
            <person name="Wu L."/>
            <person name="Ma J."/>
        </authorList>
    </citation>
    <scope>NUCLEOTIDE SEQUENCE [LARGE SCALE GENOMIC DNA]</scope>
    <source>
        <strain evidence="2">JCM 15421</strain>
    </source>
</reference>
<evidence type="ECO:0000313" key="2">
    <source>
        <dbReference type="Proteomes" id="UP001501523"/>
    </source>
</evidence>
<dbReference type="Proteomes" id="UP001501523">
    <property type="component" value="Unassembled WGS sequence"/>
</dbReference>
<dbReference type="RefSeq" id="WP_343787406.1">
    <property type="nucleotide sequence ID" value="NZ_BAAAEU010000004.1"/>
</dbReference>
<keyword evidence="2" id="KW-1185">Reference proteome</keyword>
<accession>A0ABP3TJ98</accession>
<evidence type="ECO:0000313" key="1">
    <source>
        <dbReference type="EMBL" id="GAA0708424.1"/>
    </source>
</evidence>